<reference evidence="5" key="1">
    <citation type="journal article" date="2019" name="Int. J. Syst. Evol. Microbiol.">
        <title>The Global Catalogue of Microorganisms (GCM) 10K type strain sequencing project: providing services to taxonomists for standard genome sequencing and annotation.</title>
        <authorList>
            <consortium name="The Broad Institute Genomics Platform"/>
            <consortium name="The Broad Institute Genome Sequencing Center for Infectious Disease"/>
            <person name="Wu L."/>
            <person name="Ma J."/>
        </authorList>
    </citation>
    <scope>NUCLEOTIDE SEQUENCE [LARGE SCALE GENOMIC DNA]</scope>
    <source>
        <strain evidence="5">CECT 8289</strain>
    </source>
</reference>
<dbReference type="InterPro" id="IPR004387">
    <property type="entry name" value="Pept_M50_Zn"/>
</dbReference>
<keyword evidence="2" id="KW-0732">Signal</keyword>
<dbReference type="InterPro" id="IPR036034">
    <property type="entry name" value="PDZ_sf"/>
</dbReference>
<dbReference type="SUPFAM" id="SSF50156">
    <property type="entry name" value="PDZ domain-like"/>
    <property type="match status" value="2"/>
</dbReference>
<dbReference type="InterPro" id="IPR001478">
    <property type="entry name" value="PDZ"/>
</dbReference>
<evidence type="ECO:0000313" key="4">
    <source>
        <dbReference type="EMBL" id="MFC4263236.1"/>
    </source>
</evidence>
<accession>A0ABV8QSS9</accession>
<evidence type="ECO:0000313" key="5">
    <source>
        <dbReference type="Proteomes" id="UP001595907"/>
    </source>
</evidence>
<feature type="chain" id="PRO_5045888352" evidence="2">
    <location>
        <begin position="23"/>
        <end position="360"/>
    </location>
</feature>
<feature type="domain" description="PDZ" evidence="3">
    <location>
        <begin position="127"/>
        <end position="184"/>
    </location>
</feature>
<dbReference type="PROSITE" id="PS50106">
    <property type="entry name" value="PDZ"/>
    <property type="match status" value="1"/>
</dbReference>
<sequence length="360" mass="39668">MKINASIIGWILGCVSSLQAVAQTPPPPPPSGANQKQTEEIIIRKNGEKDTKVTVEITGDKVLINGKPLAEFNEEGITINKRKMIMRDGEKMMINIDGKMIDLDRNLDALSKIDPNSIGGISIFKGDSPFRKSEATSYTFLGVSTEKNESGAAIVEVSKESPAEKAELQKGDIIYKVNDTKIDGPESLSNTIRSLKEGDKVKVYYWRAGKKKDVKITLGVRKEIKMIQNFSYDMPNGGRKMFSFPAPGNIDGPEMFAPDNKTMMFITRKPKLGLKIQDIEEGNGVKVIDVESESAAATAGIKKDDIITAIAGKTVQNTDETREQLQQNKEVNSYDVQLKRNGTDMKVTIKIPKKLKTADL</sequence>
<proteinExistence type="predicted"/>
<organism evidence="4 5">
    <name type="scientific">Ferruginibacter yonginensis</name>
    <dbReference type="NCBI Taxonomy" id="1310416"/>
    <lineage>
        <taxon>Bacteria</taxon>
        <taxon>Pseudomonadati</taxon>
        <taxon>Bacteroidota</taxon>
        <taxon>Chitinophagia</taxon>
        <taxon>Chitinophagales</taxon>
        <taxon>Chitinophagaceae</taxon>
        <taxon>Ferruginibacter</taxon>
    </lineage>
</organism>
<dbReference type="Gene3D" id="2.30.42.10">
    <property type="match status" value="2"/>
</dbReference>
<gene>
    <name evidence="4" type="ORF">ACFOWM_10130</name>
</gene>
<dbReference type="Pfam" id="PF13180">
    <property type="entry name" value="PDZ_2"/>
    <property type="match status" value="2"/>
</dbReference>
<name>A0ABV8QSS9_9BACT</name>
<evidence type="ECO:0000259" key="3">
    <source>
        <dbReference type="PROSITE" id="PS50106"/>
    </source>
</evidence>
<dbReference type="EMBL" id="JBHSCZ010000002">
    <property type="protein sequence ID" value="MFC4263236.1"/>
    <property type="molecule type" value="Genomic_DNA"/>
</dbReference>
<dbReference type="Proteomes" id="UP001595907">
    <property type="component" value="Unassembled WGS sequence"/>
</dbReference>
<comment type="caution">
    <text evidence="4">The sequence shown here is derived from an EMBL/GenBank/DDBJ whole genome shotgun (WGS) entry which is preliminary data.</text>
</comment>
<dbReference type="SMART" id="SM00228">
    <property type="entry name" value="PDZ"/>
    <property type="match status" value="2"/>
</dbReference>
<protein>
    <submittedName>
        <fullName evidence="4">PDZ domain-containing protein</fullName>
    </submittedName>
</protein>
<dbReference type="RefSeq" id="WP_379709527.1">
    <property type="nucleotide sequence ID" value="NZ_JBHSCZ010000002.1"/>
</dbReference>
<evidence type="ECO:0000256" key="2">
    <source>
        <dbReference type="SAM" id="SignalP"/>
    </source>
</evidence>
<feature type="signal peptide" evidence="2">
    <location>
        <begin position="1"/>
        <end position="22"/>
    </location>
</feature>
<dbReference type="PANTHER" id="PTHR42837">
    <property type="entry name" value="REGULATOR OF SIGMA-E PROTEASE RSEP"/>
    <property type="match status" value="1"/>
</dbReference>
<keyword evidence="5" id="KW-1185">Reference proteome</keyword>
<dbReference type="PANTHER" id="PTHR42837:SF2">
    <property type="entry name" value="MEMBRANE METALLOPROTEASE ARASP2, CHLOROPLASTIC-RELATED"/>
    <property type="match status" value="1"/>
</dbReference>
<evidence type="ECO:0000256" key="1">
    <source>
        <dbReference type="ARBA" id="ARBA00001947"/>
    </source>
</evidence>
<comment type="cofactor">
    <cofactor evidence="1">
        <name>Zn(2+)</name>
        <dbReference type="ChEBI" id="CHEBI:29105"/>
    </cofactor>
</comment>